<evidence type="ECO:0000313" key="3">
    <source>
        <dbReference type="Proteomes" id="UP000774617"/>
    </source>
</evidence>
<dbReference type="Proteomes" id="UP000774617">
    <property type="component" value="Unassembled WGS sequence"/>
</dbReference>
<gene>
    <name evidence="2" type="ORF">B0J12DRAFT_703946</name>
</gene>
<feature type="region of interest" description="Disordered" evidence="1">
    <location>
        <begin position="1"/>
        <end position="28"/>
    </location>
</feature>
<sequence length="256" mass="27484">MPVLPTVPEYPAPAAALRGPGEAPDATVQHGADDNRANLYAQFQMGDLIRGADGGLEASHLEKPEDECVKAPTENLWLGPTPPQRGFVGRGVESLSLLWGDPIIGVASKLATYHVSLPSVTSKPLVLSRSASARAGFVPKLVGPATATKPSCSHQKPTLQSRRSIFCKAVRTILDIPGSSSWAFSIEPGIWRCIIMNFFGNALKFAETRRNMMKFAGNSSMNGSLLKRSDMGDANHEAQSDCENTSRLKALLENTL</sequence>
<protein>
    <submittedName>
        <fullName evidence="2">Uncharacterized protein</fullName>
    </submittedName>
</protein>
<dbReference type="EMBL" id="JAGTJR010000041">
    <property type="protein sequence ID" value="KAH7032148.1"/>
    <property type="molecule type" value="Genomic_DNA"/>
</dbReference>
<keyword evidence="3" id="KW-1185">Reference proteome</keyword>
<comment type="caution">
    <text evidence="2">The sequence shown here is derived from an EMBL/GenBank/DDBJ whole genome shotgun (WGS) entry which is preliminary data.</text>
</comment>
<accession>A0ABQ8FXX7</accession>
<evidence type="ECO:0000313" key="2">
    <source>
        <dbReference type="EMBL" id="KAH7032148.1"/>
    </source>
</evidence>
<name>A0ABQ8FXX7_9PEZI</name>
<reference evidence="2 3" key="1">
    <citation type="journal article" date="2021" name="Nat. Commun.">
        <title>Genetic determinants of endophytism in the Arabidopsis root mycobiome.</title>
        <authorList>
            <person name="Mesny F."/>
            <person name="Miyauchi S."/>
            <person name="Thiergart T."/>
            <person name="Pickel B."/>
            <person name="Atanasova L."/>
            <person name="Karlsson M."/>
            <person name="Huettel B."/>
            <person name="Barry K.W."/>
            <person name="Haridas S."/>
            <person name="Chen C."/>
            <person name="Bauer D."/>
            <person name="Andreopoulos W."/>
            <person name="Pangilinan J."/>
            <person name="LaButti K."/>
            <person name="Riley R."/>
            <person name="Lipzen A."/>
            <person name="Clum A."/>
            <person name="Drula E."/>
            <person name="Henrissat B."/>
            <person name="Kohler A."/>
            <person name="Grigoriev I.V."/>
            <person name="Martin F.M."/>
            <person name="Hacquard S."/>
        </authorList>
    </citation>
    <scope>NUCLEOTIDE SEQUENCE [LARGE SCALE GENOMIC DNA]</scope>
    <source>
        <strain evidence="2 3">MPI-SDFR-AT-0080</strain>
    </source>
</reference>
<evidence type="ECO:0000256" key="1">
    <source>
        <dbReference type="SAM" id="MobiDB-lite"/>
    </source>
</evidence>
<organism evidence="2 3">
    <name type="scientific">Macrophomina phaseolina</name>
    <dbReference type="NCBI Taxonomy" id="35725"/>
    <lineage>
        <taxon>Eukaryota</taxon>
        <taxon>Fungi</taxon>
        <taxon>Dikarya</taxon>
        <taxon>Ascomycota</taxon>
        <taxon>Pezizomycotina</taxon>
        <taxon>Dothideomycetes</taxon>
        <taxon>Dothideomycetes incertae sedis</taxon>
        <taxon>Botryosphaeriales</taxon>
        <taxon>Botryosphaeriaceae</taxon>
        <taxon>Macrophomina</taxon>
    </lineage>
</organism>
<proteinExistence type="predicted"/>